<protein>
    <submittedName>
        <fullName evidence="3">Fatty acid desaturase</fullName>
        <ecNumber evidence="3">1.14.19.-</ecNumber>
    </submittedName>
</protein>
<dbReference type="EMBL" id="JBHRSB010000005">
    <property type="protein sequence ID" value="MFC3001711.1"/>
    <property type="molecule type" value="Genomic_DNA"/>
</dbReference>
<dbReference type="Proteomes" id="UP001595420">
    <property type="component" value="Unassembled WGS sequence"/>
</dbReference>
<proteinExistence type="predicted"/>
<organism evidence="3 4">
    <name type="scientific">Falsiroseomonas tokyonensis</name>
    <dbReference type="NCBI Taxonomy" id="430521"/>
    <lineage>
        <taxon>Bacteria</taxon>
        <taxon>Pseudomonadati</taxon>
        <taxon>Pseudomonadota</taxon>
        <taxon>Alphaproteobacteria</taxon>
        <taxon>Acetobacterales</taxon>
        <taxon>Roseomonadaceae</taxon>
        <taxon>Falsiroseomonas</taxon>
    </lineage>
</organism>
<sequence>MQEKSLPRAAALAPSPIWWRRWELPTWGVMLAIYACWFALVWFHASIPWPLLMLGGAYVLAWHFSLQHEAIHGWRSIPRWLRTALVWPPIGGWLPFELYKRSHTAHHRNTVLTYPGEDTESVYHRQADWSGYSRPWRAVLLFNQTLLGRLTVGPILRLRKLVLIEFGKLRAGDFRDVPIWLGFFAGLAVVLGVVSGIAGMPVWQYYLIFVLPGLSLGLLRAFIEHRWGPTPGERTASVESNWVFGLLFLWNNLHIVHHLYPQMAWFEIPGFWRRHRERLLAHNGHYVFPGYFDIARRWLLKPVFVPAHPAR</sequence>
<name>A0ABV7BYA7_9PROT</name>
<evidence type="ECO:0000313" key="3">
    <source>
        <dbReference type="EMBL" id="MFC3001711.1"/>
    </source>
</evidence>
<dbReference type="RefSeq" id="WP_216837796.1">
    <property type="nucleotide sequence ID" value="NZ_JAFNJS010000005.1"/>
</dbReference>
<dbReference type="EC" id="1.14.19.-" evidence="3"/>
<keyword evidence="4" id="KW-1185">Reference proteome</keyword>
<gene>
    <name evidence="3" type="ORF">ACFOD3_17525</name>
</gene>
<evidence type="ECO:0000313" key="4">
    <source>
        <dbReference type="Proteomes" id="UP001595420"/>
    </source>
</evidence>
<feature type="transmembrane region" description="Helical" evidence="1">
    <location>
        <begin position="24"/>
        <end position="43"/>
    </location>
</feature>
<feature type="transmembrane region" description="Helical" evidence="1">
    <location>
        <begin position="49"/>
        <end position="66"/>
    </location>
</feature>
<keyword evidence="1" id="KW-0472">Membrane</keyword>
<reference evidence="4" key="1">
    <citation type="journal article" date="2019" name="Int. J. Syst. Evol. Microbiol.">
        <title>The Global Catalogue of Microorganisms (GCM) 10K type strain sequencing project: providing services to taxonomists for standard genome sequencing and annotation.</title>
        <authorList>
            <consortium name="The Broad Institute Genomics Platform"/>
            <consortium name="The Broad Institute Genome Sequencing Center for Infectious Disease"/>
            <person name="Wu L."/>
            <person name="Ma J."/>
        </authorList>
    </citation>
    <scope>NUCLEOTIDE SEQUENCE [LARGE SCALE GENOMIC DNA]</scope>
    <source>
        <strain evidence="4">CGMCC 1.16855</strain>
    </source>
</reference>
<dbReference type="Pfam" id="PF00487">
    <property type="entry name" value="FA_desaturase"/>
    <property type="match status" value="1"/>
</dbReference>
<feature type="transmembrane region" description="Helical" evidence="1">
    <location>
        <begin position="177"/>
        <end position="197"/>
    </location>
</feature>
<evidence type="ECO:0000259" key="2">
    <source>
        <dbReference type="Pfam" id="PF00487"/>
    </source>
</evidence>
<feature type="domain" description="Fatty acid desaturase" evidence="2">
    <location>
        <begin position="49"/>
        <end position="287"/>
    </location>
</feature>
<evidence type="ECO:0000256" key="1">
    <source>
        <dbReference type="SAM" id="Phobius"/>
    </source>
</evidence>
<keyword evidence="1" id="KW-0812">Transmembrane</keyword>
<dbReference type="InterPro" id="IPR005804">
    <property type="entry name" value="FA_desaturase_dom"/>
</dbReference>
<dbReference type="GO" id="GO:0016491">
    <property type="term" value="F:oxidoreductase activity"/>
    <property type="evidence" value="ECO:0007669"/>
    <property type="project" value="UniProtKB-KW"/>
</dbReference>
<feature type="transmembrane region" description="Helical" evidence="1">
    <location>
        <begin position="203"/>
        <end position="223"/>
    </location>
</feature>
<keyword evidence="3" id="KW-0560">Oxidoreductase</keyword>
<keyword evidence="1" id="KW-1133">Transmembrane helix</keyword>
<comment type="caution">
    <text evidence="3">The sequence shown here is derived from an EMBL/GenBank/DDBJ whole genome shotgun (WGS) entry which is preliminary data.</text>
</comment>
<accession>A0ABV7BYA7</accession>